<evidence type="ECO:0000259" key="3">
    <source>
        <dbReference type="Pfam" id="PF00156"/>
    </source>
</evidence>
<dbReference type="SMART" id="SM01400">
    <property type="entry name" value="Pribosyltran_N"/>
    <property type="match status" value="1"/>
</dbReference>
<dbReference type="InterPro" id="IPR029099">
    <property type="entry name" value="Pribosyltran_N"/>
</dbReference>
<dbReference type="Pfam" id="PF13793">
    <property type="entry name" value="Pribosyltran_N"/>
    <property type="match status" value="1"/>
</dbReference>
<dbReference type="PANTHER" id="PTHR10210">
    <property type="entry name" value="RIBOSE-PHOSPHATE DIPHOSPHOKINASE FAMILY MEMBER"/>
    <property type="match status" value="1"/>
</dbReference>
<evidence type="ECO:0000313" key="5">
    <source>
        <dbReference type="EMBL" id="USA63261.1"/>
    </source>
</evidence>
<dbReference type="PANTHER" id="PTHR10210:SF41">
    <property type="entry name" value="RIBOSE-PHOSPHATE PYROPHOSPHOKINASE 1, CHLOROPLASTIC"/>
    <property type="match status" value="1"/>
</dbReference>
<reference evidence="5 6" key="1">
    <citation type="submission" date="2022-06" db="EMBL/GenBank/DDBJ databases">
        <authorList>
            <person name="Liu G."/>
        </authorList>
    </citation>
    <scope>NUCLEOTIDE SEQUENCE [LARGE SCALE GENOMIC DNA]</scope>
    <source>
        <strain evidence="5 6">E4</strain>
        <plasmid evidence="5 6">plas2</plasmid>
    </source>
</reference>
<dbReference type="NCBIfam" id="NF005537">
    <property type="entry name" value="PRK07199.1"/>
    <property type="match status" value="1"/>
</dbReference>
<sequence length="301" mass="32368">MSHPILVPLPGYEQLAASISGATGAEIGALELRDFPDGESYLRFACDVAGRSVILLCSLARPNNRILPLLFAADAARDLGAGEVGLVAPYLAYMRQDRRFNPGEAITSQSFARLLSGGFDWLVTVDPHLHRYPSLDAIYTIPARVVHAAPSTAHWIEANVKDPVIVGPDVESEQWVREVAELAGAPHFVLSKTRAGDRDVAVVLPDIAPYAGRNPVLVDDIGSSGQTLVAAARCLARAGLEPRYCIVVHALFDRSTAEIFGELPMRIVSTDTVPHASNGIALTSALATAIEQMRWNMSPRT</sequence>
<dbReference type="EMBL" id="CP098496">
    <property type="protein sequence ID" value="USA63261.1"/>
    <property type="molecule type" value="Genomic_DNA"/>
</dbReference>
<geneLocation type="plasmid" evidence="5 6">
    <name>plas2</name>
</geneLocation>
<evidence type="ECO:0000256" key="2">
    <source>
        <dbReference type="RuleBase" id="RU004324"/>
    </source>
</evidence>
<accession>A0ABY4UB38</accession>
<dbReference type="InterPro" id="IPR029057">
    <property type="entry name" value="PRTase-like"/>
</dbReference>
<comment type="similarity">
    <text evidence="2">Belongs to the ribose-phosphate pyrophosphokinase family.</text>
</comment>
<keyword evidence="1 2" id="KW-0545">Nucleotide biosynthesis</keyword>
<gene>
    <name evidence="5" type="ORF">NCF85_16905</name>
</gene>
<dbReference type="NCBIfam" id="TIGR01251">
    <property type="entry name" value="ribP_PPkin"/>
    <property type="match status" value="1"/>
</dbReference>
<organism evidence="5 6">
    <name type="scientific">Qipengyuania citrea</name>
    <dbReference type="NCBI Taxonomy" id="225971"/>
    <lineage>
        <taxon>Bacteria</taxon>
        <taxon>Pseudomonadati</taxon>
        <taxon>Pseudomonadota</taxon>
        <taxon>Alphaproteobacteria</taxon>
        <taxon>Sphingomonadales</taxon>
        <taxon>Erythrobacteraceae</taxon>
        <taxon>Qipengyuania</taxon>
    </lineage>
</organism>
<evidence type="ECO:0000259" key="4">
    <source>
        <dbReference type="Pfam" id="PF13793"/>
    </source>
</evidence>
<evidence type="ECO:0000313" key="6">
    <source>
        <dbReference type="Proteomes" id="UP001056619"/>
    </source>
</evidence>
<keyword evidence="6" id="KW-1185">Reference proteome</keyword>
<evidence type="ECO:0000256" key="1">
    <source>
        <dbReference type="ARBA" id="ARBA00022727"/>
    </source>
</evidence>
<name>A0ABY4UB38_9SPHN</name>
<protein>
    <submittedName>
        <fullName evidence="5">Ribose-phosphate pyrophosphokinase</fullName>
    </submittedName>
</protein>
<dbReference type="Pfam" id="PF00156">
    <property type="entry name" value="Pribosyltran"/>
    <property type="match status" value="1"/>
</dbReference>
<dbReference type="InterPro" id="IPR000836">
    <property type="entry name" value="PRTase_dom"/>
</dbReference>
<dbReference type="CDD" id="cd06223">
    <property type="entry name" value="PRTases_typeI"/>
    <property type="match status" value="1"/>
</dbReference>
<dbReference type="InterPro" id="IPR005946">
    <property type="entry name" value="Rib-P_diPkinase"/>
</dbReference>
<keyword evidence="5" id="KW-0614">Plasmid</keyword>
<feature type="domain" description="Phosphoribosyltransferase" evidence="3">
    <location>
        <begin position="135"/>
        <end position="258"/>
    </location>
</feature>
<dbReference type="RefSeq" id="WP_301643333.1">
    <property type="nucleotide sequence ID" value="NZ_CP098496.1"/>
</dbReference>
<proteinExistence type="inferred from homology"/>
<dbReference type="Proteomes" id="UP001056619">
    <property type="component" value="Plasmid plas2"/>
</dbReference>
<dbReference type="Gene3D" id="3.40.50.2020">
    <property type="match status" value="2"/>
</dbReference>
<feature type="domain" description="Ribose-phosphate pyrophosphokinase N-terminal" evidence="4">
    <location>
        <begin position="12"/>
        <end position="116"/>
    </location>
</feature>
<dbReference type="SUPFAM" id="SSF53271">
    <property type="entry name" value="PRTase-like"/>
    <property type="match status" value="2"/>
</dbReference>